<sequence length="181" mass="19743">MLGSPDIAVRYGEAAKVGLHTESSTRRLSEMRGGCRNRTTRRVVDGRACMGTVEQHICLLSCDGSRNFDDGLFGSRLRVRPKQIRTETQSETLARQQFEMRFWPVSGRNGGSRIRSVDWEYMSFSTGPEIAWGLEAHLLVEKAHSAVNGDSKGGGESGISQQQPLGGGLESLRRGGGDSEG</sequence>
<proteinExistence type="predicted"/>
<keyword evidence="3" id="KW-1185">Reference proteome</keyword>
<feature type="non-terminal residue" evidence="2">
    <location>
        <position position="181"/>
    </location>
</feature>
<evidence type="ECO:0000313" key="3">
    <source>
        <dbReference type="Proteomes" id="UP000824890"/>
    </source>
</evidence>
<dbReference type="EMBL" id="JAGKQM010000003">
    <property type="protein sequence ID" value="KAH0936314.1"/>
    <property type="molecule type" value="Genomic_DNA"/>
</dbReference>
<feature type="compositionally biased region" description="Basic and acidic residues" evidence="1">
    <location>
        <begin position="171"/>
        <end position="181"/>
    </location>
</feature>
<dbReference type="Proteomes" id="UP000824890">
    <property type="component" value="Unassembled WGS sequence"/>
</dbReference>
<name>A0ABQ8E3Y2_BRANA</name>
<feature type="region of interest" description="Disordered" evidence="1">
    <location>
        <begin position="147"/>
        <end position="181"/>
    </location>
</feature>
<comment type="caution">
    <text evidence="2">The sequence shown here is derived from an EMBL/GenBank/DDBJ whole genome shotgun (WGS) entry which is preliminary data.</text>
</comment>
<organism evidence="2 3">
    <name type="scientific">Brassica napus</name>
    <name type="common">Rape</name>
    <dbReference type="NCBI Taxonomy" id="3708"/>
    <lineage>
        <taxon>Eukaryota</taxon>
        <taxon>Viridiplantae</taxon>
        <taxon>Streptophyta</taxon>
        <taxon>Embryophyta</taxon>
        <taxon>Tracheophyta</taxon>
        <taxon>Spermatophyta</taxon>
        <taxon>Magnoliopsida</taxon>
        <taxon>eudicotyledons</taxon>
        <taxon>Gunneridae</taxon>
        <taxon>Pentapetalae</taxon>
        <taxon>rosids</taxon>
        <taxon>malvids</taxon>
        <taxon>Brassicales</taxon>
        <taxon>Brassicaceae</taxon>
        <taxon>Brassiceae</taxon>
        <taxon>Brassica</taxon>
    </lineage>
</organism>
<evidence type="ECO:0000256" key="1">
    <source>
        <dbReference type="SAM" id="MobiDB-lite"/>
    </source>
</evidence>
<protein>
    <submittedName>
        <fullName evidence="2">Uncharacterized protein</fullName>
    </submittedName>
</protein>
<evidence type="ECO:0000313" key="2">
    <source>
        <dbReference type="EMBL" id="KAH0936314.1"/>
    </source>
</evidence>
<gene>
    <name evidence="2" type="ORF">HID58_013431</name>
</gene>
<reference evidence="2 3" key="1">
    <citation type="submission" date="2021-05" db="EMBL/GenBank/DDBJ databases">
        <title>Genome Assembly of Synthetic Allotetraploid Brassica napus Reveals Homoeologous Exchanges between Subgenomes.</title>
        <authorList>
            <person name="Davis J.T."/>
        </authorList>
    </citation>
    <scope>NUCLEOTIDE SEQUENCE [LARGE SCALE GENOMIC DNA]</scope>
    <source>
        <strain evidence="3">cv. Da-Ae</strain>
        <tissue evidence="2">Seedling</tissue>
    </source>
</reference>
<accession>A0ABQ8E3Y2</accession>